<proteinExistence type="predicted"/>
<keyword evidence="3" id="KW-1185">Reference proteome</keyword>
<dbReference type="SUPFAM" id="SSF51735">
    <property type="entry name" value="NAD(P)-binding Rossmann-fold domains"/>
    <property type="match status" value="1"/>
</dbReference>
<dbReference type="InterPro" id="IPR016102">
    <property type="entry name" value="Succinyl-CoA_synth-like"/>
</dbReference>
<accession>A0ABY2XN65</accession>
<dbReference type="Pfam" id="PF19045">
    <property type="entry name" value="Ligase_CoA_2"/>
    <property type="match status" value="1"/>
</dbReference>
<evidence type="ECO:0000313" key="2">
    <source>
        <dbReference type="EMBL" id="TMW13177.1"/>
    </source>
</evidence>
<dbReference type="PANTHER" id="PTHR42793">
    <property type="entry name" value="COA BINDING DOMAIN CONTAINING PROTEIN"/>
    <property type="match status" value="1"/>
</dbReference>
<dbReference type="InterPro" id="IPR003781">
    <property type="entry name" value="CoA-bd"/>
</dbReference>
<comment type="caution">
    <text evidence="2">The sequence shown here is derived from an EMBL/GenBank/DDBJ whole genome shotgun (WGS) entry which is preliminary data.</text>
</comment>
<dbReference type="Pfam" id="PF13549">
    <property type="entry name" value="ATP-grasp_5"/>
    <property type="match status" value="1"/>
</dbReference>
<feature type="domain" description="CoA-binding" evidence="1">
    <location>
        <begin position="15"/>
        <end position="110"/>
    </location>
</feature>
<evidence type="ECO:0000259" key="1">
    <source>
        <dbReference type="SMART" id="SM00881"/>
    </source>
</evidence>
<dbReference type="InterPro" id="IPR013815">
    <property type="entry name" value="ATP_grasp_subdomain_1"/>
</dbReference>
<dbReference type="GO" id="GO:0016874">
    <property type="term" value="F:ligase activity"/>
    <property type="evidence" value="ECO:0007669"/>
    <property type="project" value="UniProtKB-KW"/>
</dbReference>
<dbReference type="Gene3D" id="3.30.1490.20">
    <property type="entry name" value="ATP-grasp fold, A domain"/>
    <property type="match status" value="1"/>
</dbReference>
<reference evidence="2 3" key="1">
    <citation type="submission" date="2019-05" db="EMBL/GenBank/DDBJ databases">
        <title>Genome of Alcanivorax gelatiniphagus, an oil degrading marine bacteria.</title>
        <authorList>
            <person name="Kwon K.K."/>
        </authorList>
    </citation>
    <scope>NUCLEOTIDE SEQUENCE [LARGE SCALE GENOMIC DNA]</scope>
    <source>
        <strain evidence="2 3">MEBiC 08158</strain>
    </source>
</reference>
<organism evidence="2 3">
    <name type="scientific">Alloalcanivorax gelatiniphagus</name>
    <dbReference type="NCBI Taxonomy" id="1194167"/>
    <lineage>
        <taxon>Bacteria</taxon>
        <taxon>Pseudomonadati</taxon>
        <taxon>Pseudomonadota</taxon>
        <taxon>Gammaproteobacteria</taxon>
        <taxon>Oceanospirillales</taxon>
        <taxon>Alcanivoracaceae</taxon>
        <taxon>Alloalcanivorax</taxon>
    </lineage>
</organism>
<dbReference type="Pfam" id="PF13380">
    <property type="entry name" value="CoA_binding_2"/>
    <property type="match status" value="1"/>
</dbReference>
<dbReference type="InterPro" id="IPR032875">
    <property type="entry name" value="Succ_CoA_lig_flav_dom"/>
</dbReference>
<dbReference type="Pfam" id="PF13607">
    <property type="entry name" value="Succ_CoA_lig"/>
    <property type="match status" value="1"/>
</dbReference>
<dbReference type="Gene3D" id="3.40.50.261">
    <property type="entry name" value="Succinyl-CoA synthetase domains"/>
    <property type="match status" value="2"/>
</dbReference>
<dbReference type="InterPro" id="IPR043938">
    <property type="entry name" value="Ligase_CoA_dom"/>
</dbReference>
<dbReference type="EMBL" id="VCQT01000027">
    <property type="protein sequence ID" value="TMW13177.1"/>
    <property type="molecule type" value="Genomic_DNA"/>
</dbReference>
<dbReference type="InterPro" id="IPR036291">
    <property type="entry name" value="NAD(P)-bd_dom_sf"/>
</dbReference>
<dbReference type="Gene3D" id="3.40.50.720">
    <property type="entry name" value="NAD(P)-binding Rossmann-like Domain"/>
    <property type="match status" value="1"/>
</dbReference>
<evidence type="ECO:0000313" key="3">
    <source>
        <dbReference type="Proteomes" id="UP000739180"/>
    </source>
</evidence>
<dbReference type="SUPFAM" id="SSF52210">
    <property type="entry name" value="Succinyl-CoA synthetase domains"/>
    <property type="match status" value="2"/>
</dbReference>
<protein>
    <submittedName>
        <fullName evidence="2">Acetate--CoA ligase family protein</fullName>
    </submittedName>
</protein>
<dbReference type="SUPFAM" id="SSF56059">
    <property type="entry name" value="Glutathione synthetase ATP-binding domain-like"/>
    <property type="match status" value="1"/>
</dbReference>
<gene>
    <name evidence="2" type="ORF">FGS76_08100</name>
</gene>
<dbReference type="Gene3D" id="3.30.470.20">
    <property type="entry name" value="ATP-grasp fold, B domain"/>
    <property type="match status" value="1"/>
</dbReference>
<keyword evidence="2" id="KW-0436">Ligase</keyword>
<sequence length="702" mass="73494">MNAFVARPVDSLDAVFKPRSVAVIGASATPTKIGGLPIAFLLAQGYQGEIFPINPKATEVQGLKAYPRIAEVSGRVDLAIVAVPASLVGQAIDEAIAAGVKGIVLFSSGFAEISEQGRAAQDDLVARARAAGVRVLGPNCLGFMNLSEKVFATFSPVVGQGVTASGRIGLVSQSGAYGAYAFTLARQRGLGLSYWITTGNEGDVDFADCLRWLVRDPDTDVILGYMEGCRDGAKLELALAEARAAGKPVVMTKVGRTEIGAQAAASHTAALAGEDAVFDAVFRQYGVYRAYSIEEFFDVGYAFSVAGIPAGDNLGVFTVSGGAGVLMADAADDAGLPMPALGADGQRRIRELVPFAAPRNPVDITGQITNDVGLFETSLEIMLEQGDYQLVATFLAAAGQGPMGEQIADQIGRVRARFPDRVFCAVSVFRDSVRERLEQHRCLAFEDPSRAIRALAALAGFARQRNKALPASRTVEAPTLTLRAGNYSEADSFQVLADFGVPVPESHLVADGAEARQRIADDGRAWVAKIASADIPHKSDIGGVRLGLRGGDAVAEACDAVLAAARQACPEARIDGALISPMEGDGVECIVGVQRDPTFGPVVMLGLGGVLVEVLKDVSFRSAPVNRDMALEMIDELRGRALLDGVRGQAPSDVSALADLLVRVSEFAMASGDSLDSLDINPVRVRSAGHGVVALDAVVIGR</sequence>
<dbReference type="SMART" id="SM00881">
    <property type="entry name" value="CoA_binding"/>
    <property type="match status" value="1"/>
</dbReference>
<dbReference type="PANTHER" id="PTHR42793:SF4">
    <property type="entry name" value="BLL6376 PROTEIN"/>
    <property type="match status" value="1"/>
</dbReference>
<dbReference type="Proteomes" id="UP000739180">
    <property type="component" value="Unassembled WGS sequence"/>
</dbReference>
<name>A0ABY2XN65_9GAMM</name>